<dbReference type="SUPFAM" id="SSF49899">
    <property type="entry name" value="Concanavalin A-like lectins/glucanases"/>
    <property type="match status" value="1"/>
</dbReference>
<feature type="domain" description="Laminin G" evidence="1">
    <location>
        <begin position="3"/>
        <end position="56"/>
    </location>
</feature>
<accession>A0A7J7KDU8</accession>
<comment type="caution">
    <text evidence="2">The sequence shown here is derived from an EMBL/GenBank/DDBJ whole genome shotgun (WGS) entry which is preliminary data.</text>
</comment>
<gene>
    <name evidence="2" type="ORF">EB796_004859</name>
</gene>
<evidence type="ECO:0000259" key="1">
    <source>
        <dbReference type="Pfam" id="PF02210"/>
    </source>
</evidence>
<dbReference type="Pfam" id="PF02210">
    <property type="entry name" value="Laminin_G_2"/>
    <property type="match status" value="1"/>
</dbReference>
<name>A0A7J7KDU8_BUGNE</name>
<dbReference type="AlphaFoldDB" id="A0A7J7KDU8"/>
<evidence type="ECO:0000313" key="3">
    <source>
        <dbReference type="Proteomes" id="UP000593567"/>
    </source>
</evidence>
<dbReference type="OrthoDB" id="6275838at2759"/>
<evidence type="ECO:0000313" key="2">
    <source>
        <dbReference type="EMBL" id="KAF6036832.1"/>
    </source>
</evidence>
<dbReference type="InterPro" id="IPR001791">
    <property type="entry name" value="Laminin_G"/>
</dbReference>
<protein>
    <submittedName>
        <fullName evidence="2">Nrx-1</fullName>
    </submittedName>
</protein>
<reference evidence="2" key="1">
    <citation type="submission" date="2020-06" db="EMBL/GenBank/DDBJ databases">
        <title>Draft genome of Bugula neritina, a colonial animal packing powerful symbionts and potential medicines.</title>
        <authorList>
            <person name="Rayko M."/>
        </authorList>
    </citation>
    <scope>NUCLEOTIDE SEQUENCE [LARGE SCALE GENOMIC DNA]</scope>
    <source>
        <strain evidence="2">Kwan_BN1</strain>
    </source>
</reference>
<keyword evidence="3" id="KW-1185">Reference proteome</keyword>
<dbReference type="Proteomes" id="UP000593567">
    <property type="component" value="Unassembled WGS sequence"/>
</dbReference>
<proteinExistence type="predicted"/>
<sequence>MHASVDGSYEISKSFAGNFHEINSRILFLGGASKLKNLPGVRTVQNFHGCLKNVQYTVGSLTLHILDIAKTGSSLISESGDVLYDKCVPVLQVEPISNTVTVGRHIAREIYCIKYQLSVCDIPYN</sequence>
<dbReference type="InterPro" id="IPR013320">
    <property type="entry name" value="ConA-like_dom_sf"/>
</dbReference>
<organism evidence="2 3">
    <name type="scientific">Bugula neritina</name>
    <name type="common">Brown bryozoan</name>
    <name type="synonym">Sertularia neritina</name>
    <dbReference type="NCBI Taxonomy" id="10212"/>
    <lineage>
        <taxon>Eukaryota</taxon>
        <taxon>Metazoa</taxon>
        <taxon>Spiralia</taxon>
        <taxon>Lophotrochozoa</taxon>
        <taxon>Bryozoa</taxon>
        <taxon>Gymnolaemata</taxon>
        <taxon>Cheilostomatida</taxon>
        <taxon>Flustrina</taxon>
        <taxon>Buguloidea</taxon>
        <taxon>Bugulidae</taxon>
        <taxon>Bugula</taxon>
    </lineage>
</organism>
<dbReference type="EMBL" id="VXIV02000663">
    <property type="protein sequence ID" value="KAF6036832.1"/>
    <property type="molecule type" value="Genomic_DNA"/>
</dbReference>
<dbReference type="Gene3D" id="2.60.120.200">
    <property type="match status" value="1"/>
</dbReference>